<gene>
    <name evidence="1" type="ORF">NDN08_006217</name>
</gene>
<reference evidence="1 2" key="1">
    <citation type="journal article" date="2023" name="Nat. Commun.">
        <title>Origin of minicircular mitochondrial genomes in red algae.</title>
        <authorList>
            <person name="Lee Y."/>
            <person name="Cho C.H."/>
            <person name="Lee Y.M."/>
            <person name="Park S.I."/>
            <person name="Yang J.H."/>
            <person name="West J.A."/>
            <person name="Bhattacharya D."/>
            <person name="Yoon H.S."/>
        </authorList>
    </citation>
    <scope>NUCLEOTIDE SEQUENCE [LARGE SCALE GENOMIC DNA]</scope>
    <source>
        <strain evidence="1 2">CCMP1338</strain>
        <tissue evidence="1">Whole cell</tissue>
    </source>
</reference>
<organism evidence="1 2">
    <name type="scientific">Rhodosorus marinus</name>
    <dbReference type="NCBI Taxonomy" id="101924"/>
    <lineage>
        <taxon>Eukaryota</taxon>
        <taxon>Rhodophyta</taxon>
        <taxon>Stylonematophyceae</taxon>
        <taxon>Stylonematales</taxon>
        <taxon>Stylonemataceae</taxon>
        <taxon>Rhodosorus</taxon>
    </lineage>
</organism>
<evidence type="ECO:0008006" key="3">
    <source>
        <dbReference type="Google" id="ProtNLM"/>
    </source>
</evidence>
<evidence type="ECO:0000313" key="1">
    <source>
        <dbReference type="EMBL" id="KAJ8902897.1"/>
    </source>
</evidence>
<dbReference type="InterPro" id="IPR014848">
    <property type="entry name" value="Rgp1"/>
</dbReference>
<dbReference type="AlphaFoldDB" id="A0AAV8UNL5"/>
<dbReference type="Pfam" id="PF08737">
    <property type="entry name" value="Rgp1"/>
    <property type="match status" value="1"/>
</dbReference>
<dbReference type="Proteomes" id="UP001157974">
    <property type="component" value="Unassembled WGS sequence"/>
</dbReference>
<dbReference type="PANTHER" id="PTHR12507">
    <property type="entry name" value="REDUCED GROWTH PHENOTYPE 1 RGP1, YEAST -RELATED"/>
    <property type="match status" value="1"/>
</dbReference>
<comment type="caution">
    <text evidence="1">The sequence shown here is derived from an EMBL/GenBank/DDBJ whole genome shotgun (WGS) entry which is preliminary data.</text>
</comment>
<evidence type="ECO:0000313" key="2">
    <source>
        <dbReference type="Proteomes" id="UP001157974"/>
    </source>
</evidence>
<name>A0AAV8UNL5_9RHOD</name>
<sequence length="553" mass="60905">MDAEFGDRVQCEVTSKLKSSWISTGSQLLASVSVRIGTGSVSESASDVTSARPASLLSAGSRGGYSAQFNVKRCVVDDTYFEEQELGRSEVGANEENKADESRRRKRLAEFTQKQGMVKLSYIVCEVSGRWICDSAWVAQDAHESSKELEDIGRYGDVPWAGALDDASHYGGGGKRGYSGFIFRSKPHIIATEEKVLSGSQTIYDVSCEFPETLPPSLRGTAVRYSYALAIVVSFDSCTPKSLRIPIRVVLSSPPADEIIPVPYTKPEEPERSQFQSKCGPTDPLTMRSHSLASLPPHDVDLALALSVNGRLTPYRSDNEIGAAEDLLSDQESLMMSFRPQQAGARFQNGGVEVGTASPSVRTLDSVQEPRSARDTLPVYVLKKGNKKIGRLFLPKTVHELGETLTAIFDFSEGEIPCYRLIASLEMKEIVNPAYALGSKDRPAKSDEYGRTFKKVYGEHSEYVSQALNTYLVLSIPRDAAVCFQTSAVKVMWELIFAFYTPSDERIEQESTSRTDESWYIPEKETEVLNWTLPLDVVGPSGDPSEKRAQVMS</sequence>
<accession>A0AAV8UNL5</accession>
<protein>
    <recommendedName>
        <fullName evidence="3">Arrestin-like N-terminal domain-containing protein</fullName>
    </recommendedName>
</protein>
<keyword evidence="2" id="KW-1185">Reference proteome</keyword>
<proteinExistence type="predicted"/>
<dbReference type="EMBL" id="JAMWBK010000008">
    <property type="protein sequence ID" value="KAJ8902897.1"/>
    <property type="molecule type" value="Genomic_DNA"/>
</dbReference>